<dbReference type="GO" id="GO:0016705">
    <property type="term" value="F:oxidoreductase activity, acting on paired donors, with incorporation or reduction of molecular oxygen"/>
    <property type="evidence" value="ECO:0007669"/>
    <property type="project" value="InterPro"/>
</dbReference>
<keyword evidence="9" id="KW-1133">Transmembrane helix</keyword>
<dbReference type="PANTHER" id="PTHR24287:SF18">
    <property type="entry name" value="CYTOCHROME P450 MONOOXYGENASE APDE-RELATED"/>
    <property type="match status" value="1"/>
</dbReference>
<keyword evidence="9" id="KW-0812">Transmembrane</keyword>
<keyword evidence="11" id="KW-1185">Reference proteome</keyword>
<dbReference type="InterPro" id="IPR036396">
    <property type="entry name" value="Cyt_P450_sf"/>
</dbReference>
<dbReference type="CDD" id="cd11063">
    <property type="entry name" value="CYP52"/>
    <property type="match status" value="1"/>
</dbReference>
<sequence length="515" mass="58243">MFRLMVTDLVLSLPPSIFAGLFLVFSALVYRALLRYKESSRDTEFGRRHGCQPAKSFLHYDWPFAIDIIKNGFGAAREKKLVSFITKCLENMHSTLEICLLGGRGYVTIEPKNIEALLSTQFEDFHFGARSWGMHAMIGDGIFTQDGKEWKHSRDILRRRFVHMQYQNLKGFHEHVEDLISRLKAAAPGEVDLQEQFYRLTINTTIAMILGQSVESFKGETGLLFSAAFDEASRVTGTRVRLGDLYYIYRPRGFFKACKTIREYTYDFVAEILSKNSKGDTETENGSFIQDLYDDKPDIGLVRDQVLNILIAGRDTTAAAMSYAFLLLLRHPATFEILRSEIDQVVGNKSAITRTDIQSMPYLQNVLKETLRLYPSAPINSRFCRQTTTLPLGGGPDGQSPLLVPKGLPVAYSVYHMQRREDIYGPDALSFRPERWDEEKLADIGWAYLPFNGGPRVCLGKDFALMLASYGIVRVIQEFPKMKLVSREDTPEAATDRHNLAITMSSADGCKVILG</sequence>
<organism evidence="10 11">
    <name type="scientific">Gomphillus americanus</name>
    <dbReference type="NCBI Taxonomy" id="1940652"/>
    <lineage>
        <taxon>Eukaryota</taxon>
        <taxon>Fungi</taxon>
        <taxon>Dikarya</taxon>
        <taxon>Ascomycota</taxon>
        <taxon>Pezizomycotina</taxon>
        <taxon>Lecanoromycetes</taxon>
        <taxon>OSLEUM clade</taxon>
        <taxon>Ostropomycetidae</taxon>
        <taxon>Ostropales</taxon>
        <taxon>Graphidaceae</taxon>
        <taxon>Gomphilloideae</taxon>
        <taxon>Gomphillus</taxon>
    </lineage>
</organism>
<dbReference type="Proteomes" id="UP000664169">
    <property type="component" value="Unassembled WGS sequence"/>
</dbReference>
<evidence type="ECO:0000313" key="10">
    <source>
        <dbReference type="EMBL" id="CAF9931085.1"/>
    </source>
</evidence>
<comment type="caution">
    <text evidence="10">The sequence shown here is derived from an EMBL/GenBank/DDBJ whole genome shotgun (WGS) entry which is preliminary data.</text>
</comment>
<dbReference type="GO" id="GO:0005506">
    <property type="term" value="F:iron ion binding"/>
    <property type="evidence" value="ECO:0007669"/>
    <property type="project" value="InterPro"/>
</dbReference>
<dbReference type="PRINTS" id="PR00385">
    <property type="entry name" value="P450"/>
</dbReference>
<dbReference type="InterPro" id="IPR017972">
    <property type="entry name" value="Cyt_P450_CS"/>
</dbReference>
<keyword evidence="7 8" id="KW-0349">Heme</keyword>
<reference evidence="10" key="1">
    <citation type="submission" date="2021-03" db="EMBL/GenBank/DDBJ databases">
        <authorList>
            <person name="Tagirdzhanova G."/>
        </authorList>
    </citation>
    <scope>NUCLEOTIDE SEQUENCE</scope>
</reference>
<evidence type="ECO:0000256" key="7">
    <source>
        <dbReference type="PIRSR" id="PIRSR602401-1"/>
    </source>
</evidence>
<keyword evidence="4 8" id="KW-0560">Oxidoreductase</keyword>
<gene>
    <name evidence="10" type="ORF">GOMPHAMPRED_005820</name>
</gene>
<feature type="binding site" description="axial binding residue" evidence="7">
    <location>
        <position position="458"/>
    </location>
    <ligand>
        <name>heme</name>
        <dbReference type="ChEBI" id="CHEBI:30413"/>
    </ligand>
    <ligandPart>
        <name>Fe</name>
        <dbReference type="ChEBI" id="CHEBI:18248"/>
    </ligandPart>
</feature>
<dbReference type="PROSITE" id="PS00086">
    <property type="entry name" value="CYTOCHROME_P450"/>
    <property type="match status" value="1"/>
</dbReference>
<keyword evidence="5 7" id="KW-0408">Iron</keyword>
<dbReference type="InterPro" id="IPR002401">
    <property type="entry name" value="Cyt_P450_E_grp-I"/>
</dbReference>
<dbReference type="GO" id="GO:0004497">
    <property type="term" value="F:monooxygenase activity"/>
    <property type="evidence" value="ECO:0007669"/>
    <property type="project" value="UniProtKB-KW"/>
</dbReference>
<evidence type="ECO:0000256" key="1">
    <source>
        <dbReference type="ARBA" id="ARBA00001971"/>
    </source>
</evidence>
<comment type="similarity">
    <text evidence="2 8">Belongs to the cytochrome P450 family.</text>
</comment>
<dbReference type="EMBL" id="CAJPDQ010000037">
    <property type="protein sequence ID" value="CAF9931085.1"/>
    <property type="molecule type" value="Genomic_DNA"/>
</dbReference>
<evidence type="ECO:0000256" key="5">
    <source>
        <dbReference type="ARBA" id="ARBA00023004"/>
    </source>
</evidence>
<dbReference type="InterPro" id="IPR001128">
    <property type="entry name" value="Cyt_P450"/>
</dbReference>
<comment type="cofactor">
    <cofactor evidence="1 7">
        <name>heme</name>
        <dbReference type="ChEBI" id="CHEBI:30413"/>
    </cofactor>
</comment>
<dbReference type="Pfam" id="PF00067">
    <property type="entry name" value="p450"/>
    <property type="match status" value="1"/>
</dbReference>
<protein>
    <recommendedName>
        <fullName evidence="12">Cytochrome P450</fullName>
    </recommendedName>
</protein>
<feature type="transmembrane region" description="Helical" evidence="9">
    <location>
        <begin position="12"/>
        <end position="33"/>
    </location>
</feature>
<keyword evidence="9" id="KW-0472">Membrane</keyword>
<evidence type="ECO:0000256" key="4">
    <source>
        <dbReference type="ARBA" id="ARBA00023002"/>
    </source>
</evidence>
<dbReference type="PRINTS" id="PR00463">
    <property type="entry name" value="EP450I"/>
</dbReference>
<evidence type="ECO:0000313" key="11">
    <source>
        <dbReference type="Proteomes" id="UP000664169"/>
    </source>
</evidence>
<dbReference type="InterPro" id="IPR047146">
    <property type="entry name" value="Cyt_P450_E_CYP52_fungi"/>
</dbReference>
<dbReference type="Gene3D" id="1.10.630.10">
    <property type="entry name" value="Cytochrome P450"/>
    <property type="match status" value="1"/>
</dbReference>
<evidence type="ECO:0008006" key="12">
    <source>
        <dbReference type="Google" id="ProtNLM"/>
    </source>
</evidence>
<evidence type="ECO:0000256" key="9">
    <source>
        <dbReference type="SAM" id="Phobius"/>
    </source>
</evidence>
<keyword evidence="3 7" id="KW-0479">Metal-binding</keyword>
<name>A0A8H3IWG7_9LECA</name>
<dbReference type="SUPFAM" id="SSF48264">
    <property type="entry name" value="Cytochrome P450"/>
    <property type="match status" value="1"/>
</dbReference>
<accession>A0A8H3IWG7</accession>
<dbReference type="GO" id="GO:0020037">
    <property type="term" value="F:heme binding"/>
    <property type="evidence" value="ECO:0007669"/>
    <property type="project" value="InterPro"/>
</dbReference>
<dbReference type="AlphaFoldDB" id="A0A8H3IWG7"/>
<evidence type="ECO:0000256" key="2">
    <source>
        <dbReference type="ARBA" id="ARBA00010617"/>
    </source>
</evidence>
<proteinExistence type="inferred from homology"/>
<evidence type="ECO:0000256" key="6">
    <source>
        <dbReference type="ARBA" id="ARBA00023033"/>
    </source>
</evidence>
<keyword evidence="6 8" id="KW-0503">Monooxygenase</keyword>
<dbReference type="OrthoDB" id="1470350at2759"/>
<evidence type="ECO:0000256" key="3">
    <source>
        <dbReference type="ARBA" id="ARBA00022723"/>
    </source>
</evidence>
<dbReference type="PANTHER" id="PTHR24287">
    <property type="entry name" value="P450, PUTATIVE (EUROFUNG)-RELATED"/>
    <property type="match status" value="1"/>
</dbReference>
<evidence type="ECO:0000256" key="8">
    <source>
        <dbReference type="RuleBase" id="RU000461"/>
    </source>
</evidence>